<organism evidence="1">
    <name type="scientific">viral metagenome</name>
    <dbReference type="NCBI Taxonomy" id="1070528"/>
    <lineage>
        <taxon>unclassified sequences</taxon>
        <taxon>metagenomes</taxon>
        <taxon>organismal metagenomes</taxon>
    </lineage>
</organism>
<sequence>MIKVLVFAVIILNYINNSNGINILYGSPILRCNSAPNLALIYNTTNCNNDIITCCEFKSIIKNKYKRNMYLRSKEKYNYDADK</sequence>
<reference evidence="1" key="1">
    <citation type="journal article" date="2020" name="Nature">
        <title>Giant virus diversity and host interactions through global metagenomics.</title>
        <authorList>
            <person name="Schulz F."/>
            <person name="Roux S."/>
            <person name="Paez-Espino D."/>
            <person name="Jungbluth S."/>
            <person name="Walsh D.A."/>
            <person name="Denef V.J."/>
            <person name="McMahon K.D."/>
            <person name="Konstantinidis K.T."/>
            <person name="Eloe-Fadrosh E.A."/>
            <person name="Kyrpides N.C."/>
            <person name="Woyke T."/>
        </authorList>
    </citation>
    <scope>NUCLEOTIDE SEQUENCE</scope>
    <source>
        <strain evidence="1">GVMAG-S-1017244-22</strain>
    </source>
</reference>
<accession>A0A6C0LYI6</accession>
<dbReference type="AlphaFoldDB" id="A0A6C0LYI6"/>
<protein>
    <submittedName>
        <fullName evidence="1">Uncharacterized protein</fullName>
    </submittedName>
</protein>
<dbReference type="EMBL" id="MN740580">
    <property type="protein sequence ID" value="QHU34811.1"/>
    <property type="molecule type" value="Genomic_DNA"/>
</dbReference>
<evidence type="ECO:0000313" key="1">
    <source>
        <dbReference type="EMBL" id="QHU34811.1"/>
    </source>
</evidence>
<name>A0A6C0LYI6_9ZZZZ</name>
<proteinExistence type="predicted"/>